<name>A9H791_GLUDA</name>
<dbReference type="KEGG" id="gdi:GDI3667"/>
<gene>
    <name evidence="1" type="ordered locus">GDI3667</name>
</gene>
<organism evidence="1 2">
    <name type="scientific">Gluconacetobacter diazotrophicus (strain ATCC 49037 / DSM 5601 / CCUG 37298 / CIP 103539 / LMG 7603 / PAl5)</name>
    <dbReference type="NCBI Taxonomy" id="272568"/>
    <lineage>
        <taxon>Bacteria</taxon>
        <taxon>Pseudomonadati</taxon>
        <taxon>Pseudomonadota</taxon>
        <taxon>Alphaproteobacteria</taxon>
        <taxon>Acetobacterales</taxon>
        <taxon>Acetobacteraceae</taxon>
        <taxon>Gluconacetobacter</taxon>
    </lineage>
</organism>
<sequence length="146" mass="16302">MLLRADGPIAGTQRRLLPVQVDQIFRNEPFLPRRQLRHGRGIVPRVAGMRIVPRIRHHPLPRTSVSWGTISRGPATRISLFQPQGHAGGDGVFFIPGRTNRQERDPARSGRSHGVQVNPAIQCDIENMHAVTGSIHSGHSDYFNKK</sequence>
<evidence type="ECO:0000313" key="1">
    <source>
        <dbReference type="EMBL" id="CAP57610.1"/>
    </source>
</evidence>
<keyword evidence="2" id="KW-1185">Reference proteome</keyword>
<dbReference type="EMBL" id="AM889285">
    <property type="protein sequence ID" value="CAP57610.1"/>
    <property type="molecule type" value="Genomic_DNA"/>
</dbReference>
<proteinExistence type="predicted"/>
<evidence type="ECO:0000313" key="2">
    <source>
        <dbReference type="Proteomes" id="UP000001176"/>
    </source>
</evidence>
<dbReference type="AlphaFoldDB" id="A9H791"/>
<accession>A9H791</accession>
<dbReference type="Proteomes" id="UP000001176">
    <property type="component" value="Chromosome"/>
</dbReference>
<reference evidence="1 2" key="1">
    <citation type="journal article" date="2009" name="BMC Genomics">
        <title>Complete genome sequence of the sugarcane nitrogen-fixing endophyte Gluconacetobacter diazotrophicus Pal5.</title>
        <authorList>
            <person name="Bertalan M."/>
            <person name="Albano R."/>
            <person name="Padua V."/>
            <person name="Rouws L."/>
            <person name="Rojas C."/>
            <person name="Hemerly A."/>
            <person name="Teixeira K."/>
            <person name="Schwab S."/>
            <person name="Araujo J."/>
            <person name="Oliveira A."/>
            <person name="Franca L."/>
            <person name="Magalhaes V."/>
            <person name="Alqueres S."/>
            <person name="Cardoso A."/>
            <person name="Almeida W."/>
            <person name="Loureiro M.M."/>
            <person name="Nogueira E."/>
            <person name="Cidade D."/>
            <person name="Oliveira D."/>
            <person name="Simao T."/>
            <person name="Macedo J."/>
            <person name="Valadao A."/>
            <person name="Dreschsel M."/>
            <person name="Freitas F."/>
            <person name="Vidal M."/>
            <person name="Guedes H."/>
            <person name="Rodrigues E."/>
            <person name="Meneses C."/>
            <person name="Brioso P."/>
            <person name="Pozzer L."/>
            <person name="Figueiredo D."/>
            <person name="Montano H."/>
            <person name="Junior J."/>
            <person name="Filho G."/>
            <person name="Flores V."/>
            <person name="Ferreira B."/>
            <person name="Branco A."/>
            <person name="Gonzalez P."/>
            <person name="Guillobel H."/>
            <person name="Lemos M."/>
            <person name="Seibel L."/>
            <person name="Macedo J."/>
            <person name="Alves-Ferreira M."/>
            <person name="Sachetto-Martins G."/>
            <person name="Coelho A."/>
            <person name="Santos E."/>
            <person name="Amaral G."/>
            <person name="Neves A."/>
            <person name="Pacheco A.B."/>
            <person name="Carvalho D."/>
            <person name="Lery L."/>
            <person name="Bisch P."/>
            <person name="Rossle S.C."/>
            <person name="Urmenyi T."/>
            <person name="Kruger W.V."/>
            <person name="Martins O."/>
            <person name="Baldani J.I."/>
            <person name="Ferreira P.C."/>
        </authorList>
    </citation>
    <scope>NUCLEOTIDE SEQUENCE [LARGE SCALE GENOMIC DNA]</scope>
    <source>
        <strain evidence="2">ATCC 49037 / DSM 5601 / CCUG 37298 / CIP 103539 / LMG 7603 / PAl5</strain>
    </source>
</reference>
<protein>
    <submittedName>
        <fullName evidence="1">Uncharacterized protein</fullName>
    </submittedName>
</protein>